<comment type="caution">
    <text evidence="11">The sequence shown here is derived from an EMBL/GenBank/DDBJ whole genome shotgun (WGS) entry which is preliminary data.</text>
</comment>
<dbReference type="InterPro" id="IPR039793">
    <property type="entry name" value="UROS/Hem4"/>
</dbReference>
<dbReference type="InterPro" id="IPR003754">
    <property type="entry name" value="4pyrrol_synth_uPrphyn_synth"/>
</dbReference>
<dbReference type="EC" id="4.2.1.75" evidence="3 9"/>
<dbReference type="CDD" id="cd06578">
    <property type="entry name" value="HemD"/>
    <property type="match status" value="1"/>
</dbReference>
<comment type="pathway">
    <text evidence="1 9">Porphyrin-containing compound metabolism; protoporphyrin-IX biosynthesis; coproporphyrinogen-III from 5-aminolevulinate: step 3/4.</text>
</comment>
<dbReference type="GO" id="GO:0006782">
    <property type="term" value="P:protoporphyrinogen IX biosynthetic process"/>
    <property type="evidence" value="ECO:0007669"/>
    <property type="project" value="UniProtKB-UniRule"/>
</dbReference>
<dbReference type="GO" id="GO:0006780">
    <property type="term" value="P:uroporphyrinogen III biosynthetic process"/>
    <property type="evidence" value="ECO:0007669"/>
    <property type="project" value="UniProtKB-UniRule"/>
</dbReference>
<comment type="function">
    <text evidence="6 9">Catalyzes cyclization of the linear tetrapyrrole, hydroxymethylbilane, to the macrocyclic uroporphyrinogen III.</text>
</comment>
<comment type="catalytic activity">
    <reaction evidence="8 9">
        <text>hydroxymethylbilane = uroporphyrinogen III + H2O</text>
        <dbReference type="Rhea" id="RHEA:18965"/>
        <dbReference type="ChEBI" id="CHEBI:15377"/>
        <dbReference type="ChEBI" id="CHEBI:57308"/>
        <dbReference type="ChEBI" id="CHEBI:57845"/>
        <dbReference type="EC" id="4.2.1.75"/>
    </reaction>
</comment>
<evidence type="ECO:0000313" key="11">
    <source>
        <dbReference type="EMBL" id="MDE1243380.1"/>
    </source>
</evidence>
<dbReference type="Proteomes" id="UP001140979">
    <property type="component" value="Unassembled WGS sequence"/>
</dbReference>
<comment type="similarity">
    <text evidence="2 9">Belongs to the uroporphyrinogen-III synthase family.</text>
</comment>
<gene>
    <name evidence="11" type="ORF">L9W94_14700</name>
</gene>
<dbReference type="AlphaFoldDB" id="A0A9X4EZ55"/>
<evidence type="ECO:0000256" key="9">
    <source>
        <dbReference type="RuleBase" id="RU366031"/>
    </source>
</evidence>
<dbReference type="GO" id="GO:0004852">
    <property type="term" value="F:uroporphyrinogen-III synthase activity"/>
    <property type="evidence" value="ECO:0007669"/>
    <property type="project" value="UniProtKB-UniRule"/>
</dbReference>
<evidence type="ECO:0000256" key="7">
    <source>
        <dbReference type="ARBA" id="ARBA00040167"/>
    </source>
</evidence>
<dbReference type="Pfam" id="PF02602">
    <property type="entry name" value="HEM4"/>
    <property type="match status" value="1"/>
</dbReference>
<evidence type="ECO:0000256" key="4">
    <source>
        <dbReference type="ARBA" id="ARBA00023239"/>
    </source>
</evidence>
<dbReference type="NCBIfam" id="NF004585">
    <property type="entry name" value="PRK05928.2-2"/>
    <property type="match status" value="1"/>
</dbReference>
<keyword evidence="5 9" id="KW-0627">Porphyrin biosynthesis</keyword>
<evidence type="ECO:0000256" key="2">
    <source>
        <dbReference type="ARBA" id="ARBA00008133"/>
    </source>
</evidence>
<sequence>MAVLVTRPEIQGLELCQQLAEVGISAIHHPLIQIQTGVDLPLLLPDIHNCDIIIAVSQHAVTFSHQFLQDHRSFWPNEARYLAVGQKTAHVLSKLSQQKVHYPAVSDSEHLLEMPLLQSISGLKIMILRGNGGRELLHNTLTERGAKVTYKEVYQRTMLAFSANQHAQIWQQQNVHQLVVTSGEQLEFLVTQMSEIALPWLFNLHLFVPSERIRQAALLMGFSCVTNVKSASNTELVATLSQHKQDSKHDK</sequence>
<proteinExistence type="inferred from homology"/>
<evidence type="ECO:0000256" key="3">
    <source>
        <dbReference type="ARBA" id="ARBA00013109"/>
    </source>
</evidence>
<name>A0A9X4EZ55_9VIBR</name>
<dbReference type="PANTHER" id="PTHR38042">
    <property type="entry name" value="UROPORPHYRINOGEN-III SYNTHASE, CHLOROPLASTIC"/>
    <property type="match status" value="1"/>
</dbReference>
<keyword evidence="4 9" id="KW-0456">Lyase</keyword>
<dbReference type="PANTHER" id="PTHR38042:SF1">
    <property type="entry name" value="UROPORPHYRINOGEN-III SYNTHASE, CHLOROPLASTIC"/>
    <property type="match status" value="1"/>
</dbReference>
<organism evidence="11 12">
    <name type="scientific">Vibrio aestuarianus</name>
    <dbReference type="NCBI Taxonomy" id="28171"/>
    <lineage>
        <taxon>Bacteria</taxon>
        <taxon>Pseudomonadati</taxon>
        <taxon>Pseudomonadota</taxon>
        <taxon>Gammaproteobacteria</taxon>
        <taxon>Vibrionales</taxon>
        <taxon>Vibrionaceae</taxon>
        <taxon>Vibrio</taxon>
    </lineage>
</organism>
<evidence type="ECO:0000256" key="6">
    <source>
        <dbReference type="ARBA" id="ARBA00037589"/>
    </source>
</evidence>
<evidence type="ECO:0000256" key="5">
    <source>
        <dbReference type="ARBA" id="ARBA00023244"/>
    </source>
</evidence>
<reference evidence="11" key="1">
    <citation type="submission" date="2022-02" db="EMBL/GenBank/DDBJ databases">
        <title>Emergence and expansion in Europe of a Vibrio aestuarianus clonal complex pathogenic for oysters.</title>
        <authorList>
            <person name="Mesnil A."/>
            <person name="Travers M.-A."/>
        </authorList>
    </citation>
    <scope>NUCLEOTIDE SEQUENCE</scope>
    <source>
        <strain evidence="11">19_064_11T1</strain>
    </source>
</reference>
<evidence type="ECO:0000313" key="12">
    <source>
        <dbReference type="Proteomes" id="UP001140979"/>
    </source>
</evidence>
<feature type="domain" description="Tetrapyrrole biosynthesis uroporphyrinogen III synthase" evidence="10">
    <location>
        <begin position="17"/>
        <end position="226"/>
    </location>
</feature>
<evidence type="ECO:0000259" key="10">
    <source>
        <dbReference type="Pfam" id="PF02602"/>
    </source>
</evidence>
<protein>
    <recommendedName>
        <fullName evidence="7 9">Uroporphyrinogen-III synthase</fullName>
        <ecNumber evidence="3 9">4.2.1.75</ecNumber>
    </recommendedName>
</protein>
<dbReference type="SUPFAM" id="SSF69618">
    <property type="entry name" value="HemD-like"/>
    <property type="match status" value="1"/>
</dbReference>
<dbReference type="Gene3D" id="3.40.50.10090">
    <property type="match status" value="2"/>
</dbReference>
<accession>A0A9X4EZ55</accession>
<evidence type="ECO:0000256" key="8">
    <source>
        <dbReference type="ARBA" id="ARBA00048617"/>
    </source>
</evidence>
<evidence type="ECO:0000256" key="1">
    <source>
        <dbReference type="ARBA" id="ARBA00004772"/>
    </source>
</evidence>
<dbReference type="RefSeq" id="WP_274683597.1">
    <property type="nucleotide sequence ID" value="NZ_JAKNAW010000022.1"/>
</dbReference>
<dbReference type="InterPro" id="IPR036108">
    <property type="entry name" value="4pyrrol_syn_uPrphyn_synt_sf"/>
</dbReference>
<dbReference type="EMBL" id="JAKNBA010000028">
    <property type="protein sequence ID" value="MDE1243380.1"/>
    <property type="molecule type" value="Genomic_DNA"/>
</dbReference>